<dbReference type="InterPro" id="IPR058647">
    <property type="entry name" value="BSH_CzcB-like"/>
</dbReference>
<keyword evidence="3" id="KW-0732">Signal</keyword>
<dbReference type="RefSeq" id="WP_084422526.1">
    <property type="nucleotide sequence ID" value="NZ_LWSK01000029.1"/>
</dbReference>
<feature type="domain" description="CusB-like beta-barrel" evidence="4">
    <location>
        <begin position="223"/>
        <end position="291"/>
    </location>
</feature>
<dbReference type="EMBL" id="VRLW01000001">
    <property type="protein sequence ID" value="KAA1257585.1"/>
    <property type="molecule type" value="Genomic_DNA"/>
</dbReference>
<organism evidence="6 7">
    <name type="scientific">Rubripirellula obstinata</name>
    <dbReference type="NCBI Taxonomy" id="406547"/>
    <lineage>
        <taxon>Bacteria</taxon>
        <taxon>Pseudomonadati</taxon>
        <taxon>Planctomycetota</taxon>
        <taxon>Planctomycetia</taxon>
        <taxon>Pirellulales</taxon>
        <taxon>Pirellulaceae</taxon>
        <taxon>Rubripirellula</taxon>
    </lineage>
</organism>
<dbReference type="InterPro" id="IPR058792">
    <property type="entry name" value="Beta-barrel_RND_2"/>
</dbReference>
<dbReference type="SUPFAM" id="SSF111369">
    <property type="entry name" value="HlyD-like secretion proteins"/>
    <property type="match status" value="1"/>
</dbReference>
<evidence type="ECO:0000256" key="2">
    <source>
        <dbReference type="SAM" id="Coils"/>
    </source>
</evidence>
<dbReference type="Proteomes" id="UP000322699">
    <property type="component" value="Unassembled WGS sequence"/>
</dbReference>
<protein>
    <submittedName>
        <fullName evidence="6">Cobalt-zinc-cadmium resistance protein CzcB</fullName>
    </submittedName>
</protein>
<dbReference type="AlphaFoldDB" id="A0A5B1CC39"/>
<dbReference type="PANTHER" id="PTHR30469">
    <property type="entry name" value="MULTIDRUG RESISTANCE PROTEIN MDTA"/>
    <property type="match status" value="1"/>
</dbReference>
<evidence type="ECO:0000256" key="3">
    <source>
        <dbReference type="SAM" id="SignalP"/>
    </source>
</evidence>
<feature type="coiled-coil region" evidence="2">
    <location>
        <begin position="144"/>
        <end position="171"/>
    </location>
</feature>
<dbReference type="NCBIfam" id="TIGR01730">
    <property type="entry name" value="RND_mfp"/>
    <property type="match status" value="1"/>
</dbReference>
<dbReference type="InterPro" id="IPR006143">
    <property type="entry name" value="RND_pump_MFP"/>
</dbReference>
<feature type="signal peptide" evidence="3">
    <location>
        <begin position="1"/>
        <end position="31"/>
    </location>
</feature>
<keyword evidence="2" id="KW-0175">Coiled coil</keyword>
<sequence length="308" mass="33916" precursor="true">MMNHLLPVKITRKRRLAIALIVGVSITPVFSQNAFAQNTGGSFVGDMAMIYDGFTQPRHEVMLASDETGRIESIDVVVGQRVKAGQVIARLEDDLQVSALKTAGIQIEMVGEMNAAKVELELNQVRAEKIRELFANKMARPDELRRGEADLRIAKARVASMEEQLELRKSEFQRAEVLLNRRTVRAPMDGVISEVFLSPGESISPSNPSIVELLADDELIAIFDVPVEDTLALQMGSSVRVRLRSVAETLDASIWSITPKIDGESGTVQVRVKLSNPDGRLLSGDRCTLQILEDRGVQSAALKGKQWD</sequence>
<accession>A0A5B1CC39</accession>
<dbReference type="GO" id="GO:0015562">
    <property type="term" value="F:efflux transmembrane transporter activity"/>
    <property type="evidence" value="ECO:0007669"/>
    <property type="project" value="TreeGrafter"/>
</dbReference>
<dbReference type="Pfam" id="PF25973">
    <property type="entry name" value="BSH_CzcB"/>
    <property type="match status" value="1"/>
</dbReference>
<comment type="similarity">
    <text evidence="1">Belongs to the membrane fusion protein (MFP) (TC 8.A.1) family.</text>
</comment>
<gene>
    <name evidence="6" type="primary">czcB_1</name>
    <name evidence="6" type="ORF">LF1_00720</name>
</gene>
<name>A0A5B1CC39_9BACT</name>
<proteinExistence type="inferred from homology"/>
<dbReference type="OrthoDB" id="9806939at2"/>
<evidence type="ECO:0000256" key="1">
    <source>
        <dbReference type="ARBA" id="ARBA00009477"/>
    </source>
</evidence>
<dbReference type="Pfam" id="PF25954">
    <property type="entry name" value="Beta-barrel_RND_2"/>
    <property type="match status" value="1"/>
</dbReference>
<evidence type="ECO:0000313" key="7">
    <source>
        <dbReference type="Proteomes" id="UP000322699"/>
    </source>
</evidence>
<dbReference type="Gene3D" id="2.40.30.170">
    <property type="match status" value="1"/>
</dbReference>
<reference evidence="6 7" key="1">
    <citation type="submission" date="2019-08" db="EMBL/GenBank/DDBJ databases">
        <title>Deep-cultivation of Planctomycetes and their phenomic and genomic characterization uncovers novel biology.</title>
        <authorList>
            <person name="Wiegand S."/>
            <person name="Jogler M."/>
            <person name="Boedeker C."/>
            <person name="Pinto D."/>
            <person name="Vollmers J."/>
            <person name="Rivas-Marin E."/>
            <person name="Kohn T."/>
            <person name="Peeters S.H."/>
            <person name="Heuer A."/>
            <person name="Rast P."/>
            <person name="Oberbeckmann S."/>
            <person name="Bunk B."/>
            <person name="Jeske O."/>
            <person name="Meyerdierks A."/>
            <person name="Storesund J.E."/>
            <person name="Kallscheuer N."/>
            <person name="Luecker S."/>
            <person name="Lage O.M."/>
            <person name="Pohl T."/>
            <person name="Merkel B.J."/>
            <person name="Hornburger P."/>
            <person name="Mueller R.-W."/>
            <person name="Bruemmer F."/>
            <person name="Labrenz M."/>
            <person name="Spormann A.M."/>
            <person name="Op Den Camp H."/>
            <person name="Overmann J."/>
            <person name="Amann R."/>
            <person name="Jetten M.S.M."/>
            <person name="Mascher T."/>
            <person name="Medema M.H."/>
            <person name="Devos D.P."/>
            <person name="Kaster A.-K."/>
            <person name="Ovreas L."/>
            <person name="Rohde M."/>
            <person name="Galperin M.Y."/>
            <person name="Jogler C."/>
        </authorList>
    </citation>
    <scope>NUCLEOTIDE SEQUENCE [LARGE SCALE GENOMIC DNA]</scope>
    <source>
        <strain evidence="6 7">LF1</strain>
    </source>
</reference>
<comment type="caution">
    <text evidence="6">The sequence shown here is derived from an EMBL/GenBank/DDBJ whole genome shotgun (WGS) entry which is preliminary data.</text>
</comment>
<evidence type="ECO:0000259" key="4">
    <source>
        <dbReference type="Pfam" id="PF25954"/>
    </source>
</evidence>
<dbReference type="Gene3D" id="1.10.287.470">
    <property type="entry name" value="Helix hairpin bin"/>
    <property type="match status" value="1"/>
</dbReference>
<dbReference type="Gene3D" id="2.40.50.100">
    <property type="match status" value="1"/>
</dbReference>
<feature type="domain" description="CzcB-like barrel-sandwich hybrid" evidence="5">
    <location>
        <begin position="67"/>
        <end position="205"/>
    </location>
</feature>
<dbReference type="GO" id="GO:1990281">
    <property type="term" value="C:efflux pump complex"/>
    <property type="evidence" value="ECO:0007669"/>
    <property type="project" value="TreeGrafter"/>
</dbReference>
<evidence type="ECO:0000259" key="5">
    <source>
        <dbReference type="Pfam" id="PF25973"/>
    </source>
</evidence>
<feature type="chain" id="PRO_5022745002" evidence="3">
    <location>
        <begin position="32"/>
        <end position="308"/>
    </location>
</feature>
<keyword evidence="7" id="KW-1185">Reference proteome</keyword>
<evidence type="ECO:0000313" key="6">
    <source>
        <dbReference type="EMBL" id="KAA1257585.1"/>
    </source>
</evidence>
<dbReference type="PANTHER" id="PTHR30469:SF15">
    <property type="entry name" value="HLYD FAMILY OF SECRETION PROTEINS"/>
    <property type="match status" value="1"/>
</dbReference>